<dbReference type="InterPro" id="IPR016047">
    <property type="entry name" value="M23ase_b-sheet_dom"/>
</dbReference>
<dbReference type="Pfam" id="PF01551">
    <property type="entry name" value="Peptidase_M23"/>
    <property type="match status" value="1"/>
</dbReference>
<keyword evidence="4" id="KW-1185">Reference proteome</keyword>
<sequence length="191" mass="19585">MTSTTSTRPTTARHLRRGLGRLAAVAAALVVATTASLVPAHAETGAMVVPTTGRVTGVVGKYCSSGAAHGGIDIAAATGTPVRAADSGVVSIAGTRADSASYGIFVRLHHGTRYRTIYAHLSKLAVTPGQTVKEGQVIGYVGNTGNSYGSHLHFEVRLDNVRQSGINASFPCGKTVTAGTPIAWSFPSLAR</sequence>
<dbReference type="PROSITE" id="PS51318">
    <property type="entry name" value="TAT"/>
    <property type="match status" value="1"/>
</dbReference>
<dbReference type="EMBL" id="JABEMA010000012">
    <property type="protein sequence ID" value="NNH21915.1"/>
    <property type="molecule type" value="Genomic_DNA"/>
</dbReference>
<dbReference type="PANTHER" id="PTHR21666:SF270">
    <property type="entry name" value="MUREIN HYDROLASE ACTIVATOR ENVC"/>
    <property type="match status" value="1"/>
</dbReference>
<evidence type="ECO:0000259" key="2">
    <source>
        <dbReference type="Pfam" id="PF01551"/>
    </source>
</evidence>
<dbReference type="InterPro" id="IPR011055">
    <property type="entry name" value="Dup_hybrid_motif"/>
</dbReference>
<gene>
    <name evidence="3" type="ORF">HLB09_02195</name>
</gene>
<dbReference type="CDD" id="cd12797">
    <property type="entry name" value="M23_peptidase"/>
    <property type="match status" value="1"/>
</dbReference>
<organism evidence="3 4">
    <name type="scientific">Pseudokineococcus marinus</name>
    <dbReference type="NCBI Taxonomy" id="351215"/>
    <lineage>
        <taxon>Bacteria</taxon>
        <taxon>Bacillati</taxon>
        <taxon>Actinomycetota</taxon>
        <taxon>Actinomycetes</taxon>
        <taxon>Kineosporiales</taxon>
        <taxon>Kineosporiaceae</taxon>
        <taxon>Pseudokineococcus</taxon>
    </lineage>
</organism>
<dbReference type="PANTHER" id="PTHR21666">
    <property type="entry name" value="PEPTIDASE-RELATED"/>
    <property type="match status" value="1"/>
</dbReference>
<protein>
    <submittedName>
        <fullName evidence="3">M23 family metallopeptidase</fullName>
    </submittedName>
</protein>
<feature type="chain" id="PRO_5032311439" evidence="1">
    <location>
        <begin position="43"/>
        <end position="191"/>
    </location>
</feature>
<keyword evidence="1" id="KW-0732">Signal</keyword>
<feature type="domain" description="M23ase beta-sheet core" evidence="2">
    <location>
        <begin position="68"/>
        <end position="160"/>
    </location>
</feature>
<feature type="signal peptide" evidence="1">
    <location>
        <begin position="1"/>
        <end position="42"/>
    </location>
</feature>
<evidence type="ECO:0000313" key="4">
    <source>
        <dbReference type="Proteomes" id="UP000555552"/>
    </source>
</evidence>
<dbReference type="InterPro" id="IPR050570">
    <property type="entry name" value="Cell_wall_metabolism_enzyme"/>
</dbReference>
<dbReference type="InterPro" id="IPR006311">
    <property type="entry name" value="TAT_signal"/>
</dbReference>
<reference evidence="3 4" key="1">
    <citation type="submission" date="2020-05" db="EMBL/GenBank/DDBJ databases">
        <title>MicrobeNet Type strains.</title>
        <authorList>
            <person name="Nicholson A.C."/>
        </authorList>
    </citation>
    <scope>NUCLEOTIDE SEQUENCE [LARGE SCALE GENOMIC DNA]</scope>
    <source>
        <strain evidence="3 4">JCM 14547</strain>
    </source>
</reference>
<name>A0A849BKP5_9ACTN</name>
<evidence type="ECO:0000256" key="1">
    <source>
        <dbReference type="SAM" id="SignalP"/>
    </source>
</evidence>
<proteinExistence type="predicted"/>
<dbReference type="AlphaFoldDB" id="A0A849BKP5"/>
<comment type="caution">
    <text evidence="3">The sequence shown here is derived from an EMBL/GenBank/DDBJ whole genome shotgun (WGS) entry which is preliminary data.</text>
</comment>
<dbReference type="GO" id="GO:0004222">
    <property type="term" value="F:metalloendopeptidase activity"/>
    <property type="evidence" value="ECO:0007669"/>
    <property type="project" value="TreeGrafter"/>
</dbReference>
<dbReference type="SUPFAM" id="SSF51261">
    <property type="entry name" value="Duplicated hybrid motif"/>
    <property type="match status" value="1"/>
</dbReference>
<accession>A0A849BKP5</accession>
<dbReference type="Gene3D" id="2.70.70.10">
    <property type="entry name" value="Glucose Permease (Domain IIA)"/>
    <property type="match status" value="1"/>
</dbReference>
<evidence type="ECO:0000313" key="3">
    <source>
        <dbReference type="EMBL" id="NNH21915.1"/>
    </source>
</evidence>
<dbReference type="Proteomes" id="UP000555552">
    <property type="component" value="Unassembled WGS sequence"/>
</dbReference>
<dbReference type="RefSeq" id="WP_171201771.1">
    <property type="nucleotide sequence ID" value="NZ_BAAANP010000002.1"/>
</dbReference>